<dbReference type="AlphaFoldDB" id="A0A9K3P7X1"/>
<feature type="region of interest" description="Disordered" evidence="1">
    <location>
        <begin position="9"/>
        <end position="59"/>
    </location>
</feature>
<feature type="domain" description="Ysc84 actin-binding" evidence="2">
    <location>
        <begin position="140"/>
        <end position="250"/>
    </location>
</feature>
<dbReference type="PANTHER" id="PTHR15629">
    <property type="entry name" value="SH3YL1 PROTEIN"/>
    <property type="match status" value="1"/>
</dbReference>
<evidence type="ECO:0000313" key="4">
    <source>
        <dbReference type="EMBL" id="KAG7343823.1"/>
    </source>
</evidence>
<evidence type="ECO:0000313" key="3">
    <source>
        <dbReference type="EMBL" id="KAG7337618.1"/>
    </source>
</evidence>
<organism evidence="3 5">
    <name type="scientific">Nitzschia inconspicua</name>
    <dbReference type="NCBI Taxonomy" id="303405"/>
    <lineage>
        <taxon>Eukaryota</taxon>
        <taxon>Sar</taxon>
        <taxon>Stramenopiles</taxon>
        <taxon>Ochrophyta</taxon>
        <taxon>Bacillariophyta</taxon>
        <taxon>Bacillariophyceae</taxon>
        <taxon>Bacillariophycidae</taxon>
        <taxon>Bacillariales</taxon>
        <taxon>Bacillariaceae</taxon>
        <taxon>Nitzschia</taxon>
    </lineage>
</organism>
<proteinExistence type="predicted"/>
<feature type="compositionally biased region" description="Low complexity" evidence="1">
    <location>
        <begin position="35"/>
        <end position="54"/>
    </location>
</feature>
<dbReference type="PANTHER" id="PTHR15629:SF2">
    <property type="entry name" value="SH3 DOMAIN-CONTAINING YSC84-LIKE PROTEIN 1"/>
    <property type="match status" value="1"/>
</dbReference>
<evidence type="ECO:0000313" key="5">
    <source>
        <dbReference type="Proteomes" id="UP000693970"/>
    </source>
</evidence>
<dbReference type="OrthoDB" id="44481at2759"/>
<dbReference type="GO" id="GO:0035091">
    <property type="term" value="F:phosphatidylinositol binding"/>
    <property type="evidence" value="ECO:0007669"/>
    <property type="project" value="TreeGrafter"/>
</dbReference>
<gene>
    <name evidence="4" type="ORF">IV203_021831</name>
    <name evidence="3" type="ORF">IV203_033463</name>
</gene>
<dbReference type="Proteomes" id="UP000693970">
    <property type="component" value="Unassembled WGS sequence"/>
</dbReference>
<dbReference type="EMBL" id="JAGRRH010000079">
    <property type="protein sequence ID" value="KAG7337618.1"/>
    <property type="molecule type" value="Genomic_DNA"/>
</dbReference>
<reference evidence="3" key="2">
    <citation type="submission" date="2021-04" db="EMBL/GenBank/DDBJ databases">
        <authorList>
            <person name="Podell S."/>
        </authorList>
    </citation>
    <scope>NUCLEOTIDE SEQUENCE</scope>
    <source>
        <strain evidence="3">Hildebrandi</strain>
    </source>
</reference>
<dbReference type="Pfam" id="PF04366">
    <property type="entry name" value="Ysc84"/>
    <property type="match status" value="1"/>
</dbReference>
<evidence type="ECO:0000256" key="1">
    <source>
        <dbReference type="SAM" id="MobiDB-lite"/>
    </source>
</evidence>
<evidence type="ECO:0000259" key="2">
    <source>
        <dbReference type="Pfam" id="PF04366"/>
    </source>
</evidence>
<name>A0A9K3P7X1_9STRA</name>
<reference evidence="3" key="1">
    <citation type="journal article" date="2021" name="Sci. Rep.">
        <title>Diploid genomic architecture of Nitzschia inconspicua, an elite biomass production diatom.</title>
        <authorList>
            <person name="Oliver A."/>
            <person name="Podell S."/>
            <person name="Pinowska A."/>
            <person name="Traller J.C."/>
            <person name="Smith S.R."/>
            <person name="McClure R."/>
            <person name="Beliaev A."/>
            <person name="Bohutskyi P."/>
            <person name="Hill E.A."/>
            <person name="Rabines A."/>
            <person name="Zheng H."/>
            <person name="Allen L.Z."/>
            <person name="Kuo A."/>
            <person name="Grigoriev I.V."/>
            <person name="Allen A.E."/>
            <person name="Hazlebeck D."/>
            <person name="Allen E.E."/>
        </authorList>
    </citation>
    <scope>NUCLEOTIDE SEQUENCE</scope>
    <source>
        <strain evidence="3">Hildebrandi</strain>
    </source>
</reference>
<accession>A0A9K3P7X1</accession>
<dbReference type="InterPro" id="IPR007461">
    <property type="entry name" value="Ysc84_actin-binding"/>
</dbReference>
<protein>
    <submittedName>
        <fullName evidence="3">Las17-binding protein actin regulator</fullName>
    </submittedName>
</protein>
<keyword evidence="5" id="KW-1185">Reference proteome</keyword>
<dbReference type="InterPro" id="IPR051702">
    <property type="entry name" value="SH3_domain_YSC84-like"/>
</dbReference>
<feature type="compositionally biased region" description="Polar residues" evidence="1">
    <location>
        <begin position="9"/>
        <end position="20"/>
    </location>
</feature>
<comment type="caution">
    <text evidence="3">The sequence shown here is derived from an EMBL/GenBank/DDBJ whole genome shotgun (WGS) entry which is preliminary data.</text>
</comment>
<dbReference type="EMBL" id="JAGRRH010000023">
    <property type="protein sequence ID" value="KAG7343823.1"/>
    <property type="molecule type" value="Genomic_DNA"/>
</dbReference>
<sequence length="391" mass="42521">MSNLIHNVVTSMSSRATSDGNSHKRTQGETFKRQSSSISAASDAPSLSSSSETKSLSKRPRRITMAGMIYDANHSLERALDPNTSGLHPGLFDDDLLGIGFYTIWEAGLIFSGNVGTGIVFARNPTNGNWSAPAAVGLSGIGWGLMGGASRKTIVYLIYDYFTLQSMSGEHGAMLRAQAESSLFAWGRSAEASAVVSAKGMGTNLALSYGRGIFGGISIEGALCKGRNRINEQFYGRKISTAEILFSGKSLDLPDGTLLPQVYDKLRRLCDGLSIYTPPPEECLRVNEILPLVNQEGEEALKEEVIEFVKVPEELMPSPTVLLVDEFTTNEIEVTENMDIFAGLVDKEDQSRHRPHIGIPTPIKWPISFGYEEEDSKQHGSGTPPRDLEHC</sequence>